<name>A0A251NVA6_PRUPE</name>
<protein>
    <recommendedName>
        <fullName evidence="4">SCP domain-containing protein</fullName>
    </recommendedName>
</protein>
<organism evidence="5 6">
    <name type="scientific">Prunus persica</name>
    <name type="common">Peach</name>
    <name type="synonym">Amygdalus persica</name>
    <dbReference type="NCBI Taxonomy" id="3760"/>
    <lineage>
        <taxon>Eukaryota</taxon>
        <taxon>Viridiplantae</taxon>
        <taxon>Streptophyta</taxon>
        <taxon>Embryophyta</taxon>
        <taxon>Tracheophyta</taxon>
        <taxon>Spermatophyta</taxon>
        <taxon>Magnoliopsida</taxon>
        <taxon>eudicotyledons</taxon>
        <taxon>Gunneridae</taxon>
        <taxon>Pentapetalae</taxon>
        <taxon>rosids</taxon>
        <taxon>fabids</taxon>
        <taxon>Rosales</taxon>
        <taxon>Rosaceae</taxon>
        <taxon>Amygdaloideae</taxon>
        <taxon>Amygdaleae</taxon>
        <taxon>Prunus</taxon>
    </lineage>
</organism>
<dbReference type="SUPFAM" id="SSF55797">
    <property type="entry name" value="PR-1-like"/>
    <property type="match status" value="1"/>
</dbReference>
<dbReference type="Gene3D" id="3.40.33.10">
    <property type="entry name" value="CAP"/>
    <property type="match status" value="1"/>
</dbReference>
<reference evidence="5 6" key="1">
    <citation type="journal article" date="2013" name="Nat. Genet.">
        <title>The high-quality draft genome of peach (Prunus persica) identifies unique patterns of genetic diversity, domestication and genome evolution.</title>
        <authorList>
            <consortium name="International Peach Genome Initiative"/>
            <person name="Verde I."/>
            <person name="Abbott A.G."/>
            <person name="Scalabrin S."/>
            <person name="Jung S."/>
            <person name="Shu S."/>
            <person name="Marroni F."/>
            <person name="Zhebentyayeva T."/>
            <person name="Dettori M.T."/>
            <person name="Grimwood J."/>
            <person name="Cattonaro F."/>
            <person name="Zuccolo A."/>
            <person name="Rossini L."/>
            <person name="Jenkins J."/>
            <person name="Vendramin E."/>
            <person name="Meisel L.A."/>
            <person name="Decroocq V."/>
            <person name="Sosinski B."/>
            <person name="Prochnik S."/>
            <person name="Mitros T."/>
            <person name="Policriti A."/>
            <person name="Cipriani G."/>
            <person name="Dondini L."/>
            <person name="Ficklin S."/>
            <person name="Goodstein D.M."/>
            <person name="Xuan P."/>
            <person name="Del Fabbro C."/>
            <person name="Aramini V."/>
            <person name="Copetti D."/>
            <person name="Gonzalez S."/>
            <person name="Horner D.S."/>
            <person name="Falchi R."/>
            <person name="Lucas S."/>
            <person name="Mica E."/>
            <person name="Maldonado J."/>
            <person name="Lazzari B."/>
            <person name="Bielenberg D."/>
            <person name="Pirona R."/>
            <person name="Miculan M."/>
            <person name="Barakat A."/>
            <person name="Testolin R."/>
            <person name="Stella A."/>
            <person name="Tartarini S."/>
            <person name="Tonutti P."/>
            <person name="Arus P."/>
            <person name="Orellana A."/>
            <person name="Wells C."/>
            <person name="Main D."/>
            <person name="Vizzotto G."/>
            <person name="Silva H."/>
            <person name="Salamini F."/>
            <person name="Schmutz J."/>
            <person name="Morgante M."/>
            <person name="Rokhsar D.S."/>
        </authorList>
    </citation>
    <scope>NUCLEOTIDE SEQUENCE [LARGE SCALE GENOMIC DNA]</scope>
    <source>
        <strain evidence="6">cv. Nemared</strain>
    </source>
</reference>
<dbReference type="FunFam" id="3.40.33.10:FF:000004">
    <property type="entry name" value="CAP, cysteine-rich secretory protein, antigen 5"/>
    <property type="match status" value="1"/>
</dbReference>
<proteinExistence type="predicted"/>
<feature type="compositionally biased region" description="Low complexity" evidence="3">
    <location>
        <begin position="227"/>
        <end position="238"/>
    </location>
</feature>
<dbReference type="PRINTS" id="PR00837">
    <property type="entry name" value="V5TPXLIKE"/>
</dbReference>
<feature type="domain" description="SCP" evidence="4">
    <location>
        <begin position="79"/>
        <end position="210"/>
    </location>
</feature>
<dbReference type="Proteomes" id="UP000006882">
    <property type="component" value="Chromosome G6"/>
</dbReference>
<dbReference type="Gramene" id="ONI03227">
    <property type="protein sequence ID" value="ONI03227"/>
    <property type="gene ID" value="PRUPE_6G245700"/>
</dbReference>
<dbReference type="EMBL" id="CM007656">
    <property type="protein sequence ID" value="ONI03227.1"/>
    <property type="molecule type" value="Genomic_DNA"/>
</dbReference>
<accession>A0A251NVA6</accession>
<dbReference type="InterPro" id="IPR001283">
    <property type="entry name" value="CRISP-related"/>
</dbReference>
<evidence type="ECO:0000256" key="1">
    <source>
        <dbReference type="ARBA" id="ARBA00003143"/>
    </source>
</evidence>
<feature type="region of interest" description="Disordered" evidence="3">
    <location>
        <begin position="210"/>
        <end position="255"/>
    </location>
</feature>
<dbReference type="InterPro" id="IPR014044">
    <property type="entry name" value="CAP_dom"/>
</dbReference>
<keyword evidence="6" id="KW-1185">Reference proteome</keyword>
<feature type="compositionally biased region" description="Pro residues" evidence="3">
    <location>
        <begin position="239"/>
        <end position="255"/>
    </location>
</feature>
<dbReference type="GO" id="GO:0005615">
    <property type="term" value="C:extracellular space"/>
    <property type="evidence" value="ECO:0000318"/>
    <property type="project" value="GO_Central"/>
</dbReference>
<dbReference type="PANTHER" id="PTHR10334">
    <property type="entry name" value="CYSTEINE-RICH SECRETORY PROTEIN-RELATED"/>
    <property type="match status" value="1"/>
</dbReference>
<feature type="non-terminal residue" evidence="5">
    <location>
        <position position="1"/>
    </location>
</feature>
<comment type="function">
    <text evidence="1">Probably involved in the defense reaction of plants against pathogens.</text>
</comment>
<evidence type="ECO:0000259" key="4">
    <source>
        <dbReference type="SMART" id="SM00198"/>
    </source>
</evidence>
<dbReference type="PROSITE" id="PS01009">
    <property type="entry name" value="CRISP_1"/>
    <property type="match status" value="1"/>
</dbReference>
<sequence length="255" mass="28000">MAIYCSVIVLNIHDVHINHVEKVTAKSNANPHANNVDDDGNGIGTSIGGIANVANDIVNGIANALKPNNENYTEYPPPALAQEFIMVHNEIRKAENVPPLVWNETLAQFAEDWAKKQTDCGMRHSKGQYGENLFWGFKAHWLPREAVEDWAHEKQFYNREKRQCAQDKACGHYTQIVWKTTQQVGCARFRCSNGSLLIICEYAPPGNYANEDPFNPGSPLSPPPTPSATSPPSLSSPSSPSPPPPTPTPTPPLPL</sequence>
<dbReference type="Pfam" id="PF00188">
    <property type="entry name" value="CAP"/>
    <property type="match status" value="1"/>
</dbReference>
<evidence type="ECO:0000313" key="5">
    <source>
        <dbReference type="EMBL" id="ONI03227.1"/>
    </source>
</evidence>
<evidence type="ECO:0000313" key="6">
    <source>
        <dbReference type="Proteomes" id="UP000006882"/>
    </source>
</evidence>
<dbReference type="InterPro" id="IPR018244">
    <property type="entry name" value="Allrgn_V5/Tpx1_CS"/>
</dbReference>
<dbReference type="AlphaFoldDB" id="A0A251NVA6"/>
<dbReference type="SMART" id="SM00198">
    <property type="entry name" value="SCP"/>
    <property type="match status" value="1"/>
</dbReference>
<dbReference type="CDD" id="cd05381">
    <property type="entry name" value="CAP_PR-1"/>
    <property type="match status" value="1"/>
</dbReference>
<keyword evidence="2" id="KW-0568">Pathogenesis-related protein</keyword>
<dbReference type="InterPro" id="IPR035940">
    <property type="entry name" value="CAP_sf"/>
</dbReference>
<keyword evidence="2" id="KW-0611">Plant defense</keyword>
<evidence type="ECO:0000256" key="2">
    <source>
        <dbReference type="ARBA" id="ARBA00023265"/>
    </source>
</evidence>
<dbReference type="InterPro" id="IPR002413">
    <property type="entry name" value="V5_allergen-like"/>
</dbReference>
<evidence type="ECO:0000256" key="3">
    <source>
        <dbReference type="SAM" id="MobiDB-lite"/>
    </source>
</evidence>
<dbReference type="eggNOG" id="KOG3017">
    <property type="taxonomic scope" value="Eukaryota"/>
</dbReference>
<gene>
    <name evidence="5" type="ORF">PRUPE_6G245700</name>
</gene>
<dbReference type="PRINTS" id="PR00838">
    <property type="entry name" value="V5ALLERGEN"/>
</dbReference>